<feature type="domain" description="CdaR GGDEF-like" evidence="4">
    <location>
        <begin position="156"/>
        <end position="280"/>
    </location>
</feature>
<reference evidence="5 6" key="1">
    <citation type="journal article" date="2009" name="BMC Genomics">
        <title>Complete genome sequence of the sugarcane nitrogen-fixing endophyte Gluconacetobacter diazotrophicus Pal5.</title>
        <authorList>
            <person name="Bertalan M."/>
            <person name="Albano R."/>
            <person name="Padua V."/>
            <person name="Rouws L."/>
            <person name="Rojas C."/>
            <person name="Hemerly A."/>
            <person name="Teixeira K."/>
            <person name="Schwab S."/>
            <person name="Araujo J."/>
            <person name="Oliveira A."/>
            <person name="Franca L."/>
            <person name="Magalhaes V."/>
            <person name="Alqueres S."/>
            <person name="Cardoso A."/>
            <person name="Almeida W."/>
            <person name="Loureiro M.M."/>
            <person name="Nogueira E."/>
            <person name="Cidade D."/>
            <person name="Oliveira D."/>
            <person name="Simao T."/>
            <person name="Macedo J."/>
            <person name="Valadao A."/>
            <person name="Dreschsel M."/>
            <person name="Freitas F."/>
            <person name="Vidal M."/>
            <person name="Guedes H."/>
            <person name="Rodrigues E."/>
            <person name="Meneses C."/>
            <person name="Brioso P."/>
            <person name="Pozzer L."/>
            <person name="Figueiredo D."/>
            <person name="Montano H."/>
            <person name="Junior J."/>
            <person name="Filho G."/>
            <person name="Flores V."/>
            <person name="Ferreira B."/>
            <person name="Branco A."/>
            <person name="Gonzalez P."/>
            <person name="Guillobel H."/>
            <person name="Lemos M."/>
            <person name="Seibel L."/>
            <person name="Macedo J."/>
            <person name="Alves-Ferreira M."/>
            <person name="Sachetto-Martins G."/>
            <person name="Coelho A."/>
            <person name="Santos E."/>
            <person name="Amaral G."/>
            <person name="Neves A."/>
            <person name="Pacheco A.B."/>
            <person name="Carvalho D."/>
            <person name="Lery L."/>
            <person name="Bisch P."/>
            <person name="Rossle S.C."/>
            <person name="Urmenyi T."/>
            <person name="Kruger W.V."/>
            <person name="Martins O."/>
            <person name="Baldani J.I."/>
            <person name="Ferreira P.C."/>
        </authorList>
    </citation>
    <scope>NUCLEOTIDE SEQUENCE [LARGE SCALE GENOMIC DNA]</scope>
    <source>
        <strain evidence="6">ATCC 49037 / DSM 5601 / CCUG 37298 / CIP 103539 / LMG 7603 / PAl5</strain>
    </source>
</reference>
<dbReference type="PANTHER" id="PTHR33744:SF15">
    <property type="entry name" value="CARBOHYDRATE DIACID REGULATOR"/>
    <property type="match status" value="1"/>
</dbReference>
<feature type="domain" description="PucR C-terminal helix-turn-helix" evidence="3">
    <location>
        <begin position="331"/>
        <end position="388"/>
    </location>
</feature>
<gene>
    <name evidence="5" type="primary">cdaR</name>
    <name evidence="5" type="ordered locus">GDI0623</name>
</gene>
<evidence type="ECO:0000256" key="1">
    <source>
        <dbReference type="ARBA" id="ARBA00006754"/>
    </source>
</evidence>
<dbReference type="Pfam" id="PF05651">
    <property type="entry name" value="Diacid_rec"/>
    <property type="match status" value="1"/>
</dbReference>
<accession>A9H8R3</accession>
<dbReference type="Pfam" id="PF13556">
    <property type="entry name" value="HTH_30"/>
    <property type="match status" value="1"/>
</dbReference>
<feature type="domain" description="Putative sugar diacid recognition" evidence="2">
    <location>
        <begin position="14"/>
        <end position="146"/>
    </location>
</feature>
<dbReference type="AlphaFoldDB" id="A9H8R3"/>
<dbReference type="Gene3D" id="1.10.10.2840">
    <property type="entry name" value="PucR C-terminal helix-turn-helix domain"/>
    <property type="match status" value="1"/>
</dbReference>
<dbReference type="PANTHER" id="PTHR33744">
    <property type="entry name" value="CARBOHYDRATE DIACID REGULATOR"/>
    <property type="match status" value="1"/>
</dbReference>
<sequence length="408" mass="44054">MDDGAHETMPSVAIDPALAQAIVDRSMTVIACNINVMDSHGVIIASGDPARLGQVHDGALRVMARQEAVEIEPRAAPPDGDARPGVNLPLRLGGAVVGCVGLTGVPGTIRPYAELVRMAAETMLEQAQQSRTLSRETRLREELVLSLIRDEAPIPALAASAARLGIDLRPARVAAIVEILPRTQDGIALVGDMHRLGTLLGAPDQGNLVAPLSLTEIAVLTPALTARGTWDPDRLRERAQRLLARAQTATGLDLRLALGRPVEGPGGMARSYQVARATLAAGRRLHPARRALFYEDMRLPVLLDDPLRDWRTQELRAPLRPLTDAARHAPLLRTLRTWLDHGMQQRATAAALGLHRNSLDYRLRQIERLCGVDLTRSADIVALYLALHLTPDAVPDRPADPDPAPVVT</sequence>
<dbReference type="KEGG" id="gdi:GDI0623"/>
<dbReference type="InterPro" id="IPR025736">
    <property type="entry name" value="PucR_C-HTH_dom"/>
</dbReference>
<organism evidence="5 6">
    <name type="scientific">Gluconacetobacter diazotrophicus (strain ATCC 49037 / DSM 5601 / CCUG 37298 / CIP 103539 / LMG 7603 / PAl5)</name>
    <dbReference type="NCBI Taxonomy" id="272568"/>
    <lineage>
        <taxon>Bacteria</taxon>
        <taxon>Pseudomonadati</taxon>
        <taxon>Pseudomonadota</taxon>
        <taxon>Alphaproteobacteria</taxon>
        <taxon>Acetobacterales</taxon>
        <taxon>Acetobacteraceae</taxon>
        <taxon>Gluconacetobacter</taxon>
    </lineage>
</organism>
<dbReference type="EMBL" id="AM889285">
    <property type="protein sequence ID" value="CAP54566.1"/>
    <property type="molecule type" value="Genomic_DNA"/>
</dbReference>
<dbReference type="Proteomes" id="UP000001176">
    <property type="component" value="Chromosome"/>
</dbReference>
<proteinExistence type="inferred from homology"/>
<evidence type="ECO:0000313" key="5">
    <source>
        <dbReference type="EMBL" id="CAP54566.1"/>
    </source>
</evidence>
<evidence type="ECO:0000313" key="6">
    <source>
        <dbReference type="Proteomes" id="UP000001176"/>
    </source>
</evidence>
<dbReference type="InterPro" id="IPR041522">
    <property type="entry name" value="CdaR_GGDEF"/>
</dbReference>
<evidence type="ECO:0000259" key="2">
    <source>
        <dbReference type="Pfam" id="PF05651"/>
    </source>
</evidence>
<dbReference type="InterPro" id="IPR042070">
    <property type="entry name" value="PucR_C-HTH_sf"/>
</dbReference>
<dbReference type="InterPro" id="IPR051448">
    <property type="entry name" value="CdaR-like_regulators"/>
</dbReference>
<dbReference type="InterPro" id="IPR008599">
    <property type="entry name" value="Diacid_rec"/>
</dbReference>
<dbReference type="Pfam" id="PF17853">
    <property type="entry name" value="GGDEF_2"/>
    <property type="match status" value="1"/>
</dbReference>
<dbReference type="RefSeq" id="WP_012223180.1">
    <property type="nucleotide sequence ID" value="NC_010125.1"/>
</dbReference>
<protein>
    <submittedName>
        <fullName evidence="5">Putative carbohydrate diacid regulator</fullName>
    </submittedName>
</protein>
<evidence type="ECO:0000259" key="3">
    <source>
        <dbReference type="Pfam" id="PF13556"/>
    </source>
</evidence>
<comment type="similarity">
    <text evidence="1">Belongs to the CdaR family.</text>
</comment>
<keyword evidence="6" id="KW-1185">Reference proteome</keyword>
<evidence type="ECO:0000259" key="4">
    <source>
        <dbReference type="Pfam" id="PF17853"/>
    </source>
</evidence>
<name>A9H8R3_GLUDA</name>